<evidence type="ECO:0000313" key="2">
    <source>
        <dbReference type="EMBL" id="XBX76507.1"/>
    </source>
</evidence>
<protein>
    <submittedName>
        <fullName evidence="2">Uncharacterized protein</fullName>
    </submittedName>
</protein>
<dbReference type="EMBL" id="CP158357">
    <property type="protein sequence ID" value="XBX76507.1"/>
    <property type="molecule type" value="Genomic_DNA"/>
</dbReference>
<feature type="region of interest" description="Disordered" evidence="1">
    <location>
        <begin position="104"/>
        <end position="129"/>
    </location>
</feature>
<feature type="compositionally biased region" description="Basic and acidic residues" evidence="1">
    <location>
        <begin position="114"/>
        <end position="128"/>
    </location>
</feature>
<evidence type="ECO:0000256" key="1">
    <source>
        <dbReference type="SAM" id="MobiDB-lite"/>
    </source>
</evidence>
<name>A0AAU7VRV1_9MICO</name>
<dbReference type="AlphaFoldDB" id="A0AAU7VRV1"/>
<accession>A0AAU7VRV1</accession>
<sequence length="276" mass="30848">MELATVRSTNQSYLARDFAELDDALREELRRDLICAGCGADAYYVRPSRNGRPACFGARPHNEPCDLASQTTDTSTVENLTTEEERAAKKDGFTLRGADASAIGHTALDTPPVDSDRPGRSYTERDGAARGSYPGLKLNRLLRLLVTVPTFGEERTALHLANGTRTTVRDYCAHMSRVDLEYRDRERVYWGTIRYAKAVDDGAWLNTGSKTEPSIRISNEMLGRLLDHWELDSVEDLAGAAFALWGKIRRGRKAPDKMFLFVESLTTFAIIPDERI</sequence>
<gene>
    <name evidence="2" type="ORF">ABS642_11330</name>
</gene>
<dbReference type="RefSeq" id="WP_350350144.1">
    <property type="nucleotide sequence ID" value="NZ_CP158357.1"/>
</dbReference>
<reference evidence="2" key="1">
    <citation type="submission" date="2024-06" db="EMBL/GenBank/DDBJ databases">
        <title>Draft genome sequence of Microbacterium sp. strain A8/3-1, isolated from Oxytropis tragacanthoides Fisch. ex DC. Root nodules in the Altai region of Russia.</title>
        <authorList>
            <person name="Sazanova A."/>
            <person name="Guro P."/>
            <person name="Kuznetsova I."/>
            <person name="Belimov A."/>
            <person name="Safronova V."/>
        </authorList>
    </citation>
    <scope>NUCLEOTIDE SEQUENCE</scope>
    <source>
        <strain evidence="2">A8/3-1</strain>
    </source>
</reference>
<proteinExistence type="predicted"/>
<organism evidence="2">
    <name type="scientific">Microbacterium sp. A8/3-1</name>
    <dbReference type="NCBI Taxonomy" id="3160749"/>
    <lineage>
        <taxon>Bacteria</taxon>
        <taxon>Bacillati</taxon>
        <taxon>Actinomycetota</taxon>
        <taxon>Actinomycetes</taxon>
        <taxon>Micrococcales</taxon>
        <taxon>Microbacteriaceae</taxon>
        <taxon>Microbacterium</taxon>
    </lineage>
</organism>